<comment type="caution">
    <text evidence="8">The sequence shown here is derived from an EMBL/GenBank/DDBJ whole genome shotgun (WGS) entry which is preliminary data.</text>
</comment>
<keyword evidence="3 7" id="KW-0732">Signal</keyword>
<feature type="region of interest" description="Disordered" evidence="6">
    <location>
        <begin position="21"/>
        <end position="44"/>
    </location>
</feature>
<evidence type="ECO:0000256" key="5">
    <source>
        <dbReference type="ARBA" id="ARBA00023157"/>
    </source>
</evidence>
<evidence type="ECO:0000256" key="3">
    <source>
        <dbReference type="ARBA" id="ARBA00022729"/>
    </source>
</evidence>
<evidence type="ECO:0000313" key="9">
    <source>
        <dbReference type="Proteomes" id="UP000192578"/>
    </source>
</evidence>
<sequence>MDYLRLCTGLLFILISRTQDGTSADSDVHPRGLSSKFADNRPYLPRKENSTLSFDIATGKLLDTPSTGKRKERVVSSVRLLIQVINGTAYPSNGTAGGSGSSGGATEDEEEESQGRQEVQLHHTEEASEADAGGDSASDADDDQIQQISDESGESMSVILVSDDKRRPQRYPSTKKNSHRASSTTASSLTADDVASSDSDDAEEENEISGPTGHMINGSLVDEDDNNGEDLPASAHEHPSTSDASSGEESESVENGDAEEEEEEEEPVTKRPPRRKTTSTTTESVDEEEVEREHQDSELEAEENADCDCDEYGNPLHGDSAEHHGGKESFRFSDWTKWTACKPVNRTHSVRERVRFKLLSDTDSEPEMKIQTEACESSELALIPGFLSQWSGWSGCSSTCDSGVQTRFRALIGPAIYRDGMDHDALTETRACELKKCIKIVETPALLGEWTPWSSCSRTCDEGIRTRYRRCVLVSTAAYVSYPDLPVTERVHLPKPHPTTRERCLASHIMPTEGIQTRPCELAKCIRIVETPTFLDEWSKWSPCSRSCGGGLRTRYQQCLLVSSAQYVSHPDVPVVEEVAIPEPRAVPRRRCTANSSDPTEGIESSCCAAILCPGEESIVDDRYAAEVLYPGKLAVAEKQQGTGTLYTTPSSYLTTPETSYQATTISYTSGRNTAGRLMPSEDVSDKDYEELSYTTGRPHTYLSSTLSPHYAPPVQQQYAPPPVQQQYVPPPVQQQYAPPPVQQQYVPPPVQQQYAPPVQQQLPPAPHYPAQVQQQAVAPVYQPLQVPSYQPVAPPAPAYPAAGKNYSGQVLPNSPAVQQRVPTSTVYPSPGDGQPTTATPTQYNYNKTGTVVQRPIVYDVSPPSPAPASGPSVGNMIATQPKVLCVSLNSSDAKTASAVQYSFVNGSGRVLPPAVLSLNGGGGGNPSSAPVSVPATVKAPEIVYPPPPAPPVMSIQYSAPPVLVVEPPRPVQQAPPSNVSPVDLPMVYQVRPPTRYEPMATAAPLDVYAARRYQEENQVDYDDYEERH</sequence>
<gene>
    <name evidence="8" type="ORF">BV898_15478</name>
</gene>
<dbReference type="Proteomes" id="UP000192578">
    <property type="component" value="Unassembled WGS sequence"/>
</dbReference>
<comment type="subcellular location">
    <subcellularLocation>
        <location evidence="1">Secreted</location>
    </subcellularLocation>
</comment>
<dbReference type="SUPFAM" id="SSF82895">
    <property type="entry name" value="TSP-1 type 1 repeat"/>
    <property type="match status" value="3"/>
</dbReference>
<keyword evidence="2" id="KW-0964">Secreted</keyword>
<accession>A0A9X6RKI5</accession>
<dbReference type="InterPro" id="IPR052065">
    <property type="entry name" value="Compl_asym_regulator"/>
</dbReference>
<dbReference type="SMART" id="SM00209">
    <property type="entry name" value="TSP1"/>
    <property type="match status" value="4"/>
</dbReference>
<dbReference type="PANTHER" id="PTHR22906">
    <property type="entry name" value="PROPERDIN"/>
    <property type="match status" value="1"/>
</dbReference>
<dbReference type="PROSITE" id="PS50092">
    <property type="entry name" value="TSP1"/>
    <property type="match status" value="3"/>
</dbReference>
<reference evidence="9" key="1">
    <citation type="submission" date="2017-01" db="EMBL/GenBank/DDBJ databases">
        <title>Comparative genomics of anhydrobiosis in the tardigrade Hypsibius dujardini.</title>
        <authorList>
            <person name="Yoshida Y."/>
            <person name="Koutsovoulos G."/>
            <person name="Laetsch D."/>
            <person name="Stevens L."/>
            <person name="Kumar S."/>
            <person name="Horikawa D."/>
            <person name="Ishino K."/>
            <person name="Komine S."/>
            <person name="Tomita M."/>
            <person name="Blaxter M."/>
            <person name="Arakawa K."/>
        </authorList>
    </citation>
    <scope>NUCLEOTIDE SEQUENCE [LARGE SCALE GENOMIC DNA]</scope>
    <source>
        <strain evidence="9">Z151</strain>
    </source>
</reference>
<feature type="signal peptide" evidence="7">
    <location>
        <begin position="1"/>
        <end position="24"/>
    </location>
</feature>
<feature type="compositionally biased region" description="Low complexity" evidence="6">
    <location>
        <begin position="181"/>
        <end position="197"/>
    </location>
</feature>
<feature type="region of interest" description="Disordered" evidence="6">
    <location>
        <begin position="708"/>
        <end position="744"/>
    </location>
</feature>
<feature type="compositionally biased region" description="Pro residues" evidence="6">
    <location>
        <begin position="720"/>
        <end position="744"/>
    </location>
</feature>
<keyword evidence="9" id="KW-1185">Reference proteome</keyword>
<feature type="compositionally biased region" description="Polar residues" evidence="6">
    <location>
        <begin position="835"/>
        <end position="845"/>
    </location>
</feature>
<keyword evidence="4" id="KW-0677">Repeat</keyword>
<dbReference type="Gene3D" id="2.20.100.10">
    <property type="entry name" value="Thrombospondin type-1 (TSP1) repeat"/>
    <property type="match status" value="3"/>
</dbReference>
<feature type="compositionally biased region" description="Acidic residues" evidence="6">
    <location>
        <begin position="298"/>
        <end position="311"/>
    </location>
</feature>
<keyword evidence="5" id="KW-1015">Disulfide bond</keyword>
<feature type="compositionally biased region" description="Acidic residues" evidence="6">
    <location>
        <begin position="246"/>
        <end position="266"/>
    </location>
</feature>
<feature type="region of interest" description="Disordered" evidence="6">
    <location>
        <begin position="89"/>
        <end position="313"/>
    </location>
</feature>
<dbReference type="EMBL" id="MTYJ01000210">
    <property type="protein sequence ID" value="OWA50977.1"/>
    <property type="molecule type" value="Genomic_DNA"/>
</dbReference>
<dbReference type="AlphaFoldDB" id="A0A9X6RKI5"/>
<evidence type="ECO:0000256" key="4">
    <source>
        <dbReference type="ARBA" id="ARBA00022737"/>
    </source>
</evidence>
<dbReference type="PANTHER" id="PTHR22906:SF43">
    <property type="entry name" value="PROPERDIN"/>
    <property type="match status" value="1"/>
</dbReference>
<feature type="chain" id="PRO_5040800727" evidence="7">
    <location>
        <begin position="25"/>
        <end position="1029"/>
    </location>
</feature>
<evidence type="ECO:0000256" key="2">
    <source>
        <dbReference type="ARBA" id="ARBA00022525"/>
    </source>
</evidence>
<evidence type="ECO:0000313" key="8">
    <source>
        <dbReference type="EMBL" id="OWA50977.1"/>
    </source>
</evidence>
<organism evidence="8 9">
    <name type="scientific">Hypsibius exemplaris</name>
    <name type="common">Freshwater tardigrade</name>
    <dbReference type="NCBI Taxonomy" id="2072580"/>
    <lineage>
        <taxon>Eukaryota</taxon>
        <taxon>Metazoa</taxon>
        <taxon>Ecdysozoa</taxon>
        <taxon>Tardigrada</taxon>
        <taxon>Eutardigrada</taxon>
        <taxon>Parachela</taxon>
        <taxon>Hypsibioidea</taxon>
        <taxon>Hypsibiidae</taxon>
        <taxon>Hypsibius</taxon>
    </lineage>
</organism>
<dbReference type="InterPro" id="IPR036383">
    <property type="entry name" value="TSP1_rpt_sf"/>
</dbReference>
<proteinExistence type="predicted"/>
<evidence type="ECO:0000256" key="7">
    <source>
        <dbReference type="SAM" id="SignalP"/>
    </source>
</evidence>
<dbReference type="Pfam" id="PF00090">
    <property type="entry name" value="TSP_1"/>
    <property type="match status" value="3"/>
</dbReference>
<feature type="region of interest" description="Disordered" evidence="6">
    <location>
        <begin position="822"/>
        <end position="845"/>
    </location>
</feature>
<feature type="compositionally biased region" description="Basic and acidic residues" evidence="6">
    <location>
        <begin position="113"/>
        <end position="126"/>
    </location>
</feature>
<evidence type="ECO:0000256" key="6">
    <source>
        <dbReference type="SAM" id="MobiDB-lite"/>
    </source>
</evidence>
<dbReference type="InterPro" id="IPR000884">
    <property type="entry name" value="TSP1_rpt"/>
</dbReference>
<evidence type="ECO:0000256" key="1">
    <source>
        <dbReference type="ARBA" id="ARBA00004613"/>
    </source>
</evidence>
<name>A0A9X6RKI5_HYPEX</name>
<protein>
    <submittedName>
        <fullName evidence="8">Uncharacterized protein</fullName>
    </submittedName>
</protein>
<feature type="compositionally biased region" description="Acidic residues" evidence="6">
    <location>
        <begin position="198"/>
        <end position="207"/>
    </location>
</feature>
<dbReference type="OrthoDB" id="446173at2759"/>